<evidence type="ECO:0000256" key="4">
    <source>
        <dbReference type="ARBA" id="ARBA00023239"/>
    </source>
</evidence>
<dbReference type="GO" id="GO:0008124">
    <property type="term" value="F:4-alpha-hydroxytetrahydrobiopterin dehydratase activity"/>
    <property type="evidence" value="ECO:0007669"/>
    <property type="project" value="UniProtKB-EC"/>
</dbReference>
<comment type="catalytic activity">
    <reaction evidence="1">
        <text>(4aS,6R)-4a-hydroxy-L-erythro-5,6,7,8-tetrahydrobiopterin = (6R)-L-erythro-6,7-dihydrobiopterin + H2O</text>
        <dbReference type="Rhea" id="RHEA:11920"/>
        <dbReference type="ChEBI" id="CHEBI:15377"/>
        <dbReference type="ChEBI" id="CHEBI:15642"/>
        <dbReference type="ChEBI" id="CHEBI:43120"/>
        <dbReference type="EC" id="4.2.1.96"/>
    </reaction>
</comment>
<dbReference type="PANTHER" id="PTHR12599:SF0">
    <property type="entry name" value="PTERIN-4-ALPHA-CARBINOLAMINE DEHYDRATASE"/>
    <property type="match status" value="1"/>
</dbReference>
<comment type="similarity">
    <text evidence="2">Belongs to the pterin-4-alpha-carbinolamine dehydratase family.</text>
</comment>
<evidence type="ECO:0000256" key="1">
    <source>
        <dbReference type="ARBA" id="ARBA00001554"/>
    </source>
</evidence>
<dbReference type="AlphaFoldDB" id="A0A9P8PSR9"/>
<accession>A0A9P8PSR9</accession>
<dbReference type="InterPro" id="IPR036428">
    <property type="entry name" value="PCD_sf"/>
</dbReference>
<dbReference type="GO" id="GO:0006729">
    <property type="term" value="P:tetrahydrobiopterin biosynthetic process"/>
    <property type="evidence" value="ECO:0007669"/>
    <property type="project" value="InterPro"/>
</dbReference>
<gene>
    <name evidence="6" type="ORF">OGATHE_001480</name>
</gene>
<dbReference type="PANTHER" id="PTHR12599">
    <property type="entry name" value="PTERIN-4-ALPHA-CARBINOLAMINE DEHYDRATASE"/>
    <property type="match status" value="1"/>
</dbReference>
<keyword evidence="7" id="KW-1185">Reference proteome</keyword>
<dbReference type="InterPro" id="IPR001533">
    <property type="entry name" value="Pterin_deHydtase"/>
</dbReference>
<sequence length="109" mass="12968">MLKSKMTRLSFEEALKIKDQLRLHRWTLDPRNFLERKYTFQNFEDTWAFLTKVALRSHLGGHHPKITTLYNKVTIHLTTHDVQGLTQSDFKFAERFESYANRIGLKDIS</sequence>
<evidence type="ECO:0000313" key="6">
    <source>
        <dbReference type="EMBL" id="KAH3676990.1"/>
    </source>
</evidence>
<proteinExistence type="inferred from homology"/>
<evidence type="ECO:0000256" key="3">
    <source>
        <dbReference type="ARBA" id="ARBA00013252"/>
    </source>
</evidence>
<dbReference type="Proteomes" id="UP000788993">
    <property type="component" value="Unassembled WGS sequence"/>
</dbReference>
<organism evidence="6 7">
    <name type="scientific">Ogataea polymorpha</name>
    <dbReference type="NCBI Taxonomy" id="460523"/>
    <lineage>
        <taxon>Eukaryota</taxon>
        <taxon>Fungi</taxon>
        <taxon>Dikarya</taxon>
        <taxon>Ascomycota</taxon>
        <taxon>Saccharomycotina</taxon>
        <taxon>Pichiomycetes</taxon>
        <taxon>Pichiales</taxon>
        <taxon>Pichiaceae</taxon>
        <taxon>Ogataea</taxon>
    </lineage>
</organism>
<dbReference type="CDD" id="cd00488">
    <property type="entry name" value="PCD_DCoH"/>
    <property type="match status" value="1"/>
</dbReference>
<evidence type="ECO:0000256" key="5">
    <source>
        <dbReference type="ARBA" id="ARBA00030497"/>
    </source>
</evidence>
<evidence type="ECO:0000313" key="7">
    <source>
        <dbReference type="Proteomes" id="UP000788993"/>
    </source>
</evidence>
<evidence type="ECO:0000256" key="2">
    <source>
        <dbReference type="ARBA" id="ARBA00006472"/>
    </source>
</evidence>
<dbReference type="EMBL" id="JAEUBD010000146">
    <property type="protein sequence ID" value="KAH3676990.1"/>
    <property type="molecule type" value="Genomic_DNA"/>
</dbReference>
<dbReference type="Gene3D" id="3.30.1360.20">
    <property type="entry name" value="Transcriptional coactivator/pterin dehydratase"/>
    <property type="match status" value="1"/>
</dbReference>
<reference evidence="6" key="2">
    <citation type="submission" date="2021-01" db="EMBL/GenBank/DDBJ databases">
        <authorList>
            <person name="Schikora-Tamarit M.A."/>
        </authorList>
    </citation>
    <scope>NUCLEOTIDE SEQUENCE</scope>
    <source>
        <strain evidence="6">NCAIM Y.01608</strain>
    </source>
</reference>
<reference evidence="6" key="1">
    <citation type="journal article" date="2021" name="Open Biol.">
        <title>Shared evolutionary footprints suggest mitochondrial oxidative damage underlies multiple complex I losses in fungi.</title>
        <authorList>
            <person name="Schikora-Tamarit M.A."/>
            <person name="Marcet-Houben M."/>
            <person name="Nosek J."/>
            <person name="Gabaldon T."/>
        </authorList>
    </citation>
    <scope>NUCLEOTIDE SEQUENCE</scope>
    <source>
        <strain evidence="6">NCAIM Y.01608</strain>
    </source>
</reference>
<comment type="caution">
    <text evidence="6">The sequence shown here is derived from an EMBL/GenBank/DDBJ whole genome shotgun (WGS) entry which is preliminary data.</text>
</comment>
<dbReference type="SUPFAM" id="SSF55248">
    <property type="entry name" value="PCD-like"/>
    <property type="match status" value="1"/>
</dbReference>
<protein>
    <recommendedName>
        <fullName evidence="3">4a-hydroxytetrahydrobiopterin dehydratase</fullName>
        <ecNumber evidence="3">4.2.1.96</ecNumber>
    </recommendedName>
    <alternativeName>
        <fullName evidence="5">4-alpha-hydroxy-tetrahydropterin dehydratase</fullName>
    </alternativeName>
</protein>
<dbReference type="OrthoDB" id="277398at2759"/>
<dbReference type="EC" id="4.2.1.96" evidence="3"/>
<dbReference type="Pfam" id="PF01329">
    <property type="entry name" value="Pterin_4a"/>
    <property type="match status" value="1"/>
</dbReference>
<keyword evidence="4" id="KW-0456">Lyase</keyword>
<name>A0A9P8PSR9_9ASCO</name>